<sequence>MNLFWKKLFGGILSTSKYEKNEKSLVRDMKRYDEIGRSAELEEYRQLFHVIKSADFKEKKKILQNRKYKDTEEYRINRKYHKLQNDAKIKLYFDTLHSEQLKQYLQFKTTSEYEDLGDKKKVSQSAHLQKLKNFERSKEYQNYTRFHDSFIIKEYEELKKKTASPEFKKENEFWANEHRWKTVPEYKQEQRYYELAKNPDIVFFENTKPEKFNQHRKLVKSFADNFDWNTLDKSRWSFGFHAGKKDLKEDYSFDNEHQANNGGRNVNVHNGILNIETRHEKVKAAAWNEKKGFIEKDFNYTSDIIQTATEFKQKYGLFRAKVRCTGKIHHAFWLNGNNKLPHINIFHFNGKAITAGNAHSNVMDEVKITGLPHSQYYIYSLIWTPKELIWFINDFEVYRTTSNVPQEPMYLGFNSFIPQKQKPSTGNLYIDWVRVFALEK</sequence>
<dbReference type="InterPro" id="IPR013320">
    <property type="entry name" value="ConA-like_dom_sf"/>
</dbReference>
<evidence type="ECO:0000313" key="3">
    <source>
        <dbReference type="EMBL" id="VBB45864.1"/>
    </source>
</evidence>
<proteinExistence type="inferred from homology"/>
<reference evidence="3" key="1">
    <citation type="submission" date="2018-07" db="EMBL/GenBank/DDBJ databases">
        <authorList>
            <consortium name="Genoscope - CEA"/>
            <person name="William W."/>
        </authorList>
    </citation>
    <scope>NUCLEOTIDE SEQUENCE</scope>
    <source>
        <strain evidence="3">IK1</strain>
    </source>
</reference>
<dbReference type="SUPFAM" id="SSF49899">
    <property type="entry name" value="Concanavalin A-like lectins/glucanases"/>
    <property type="match status" value="1"/>
</dbReference>
<dbReference type="GO" id="GO:0005975">
    <property type="term" value="P:carbohydrate metabolic process"/>
    <property type="evidence" value="ECO:0007669"/>
    <property type="project" value="InterPro"/>
</dbReference>
<dbReference type="Gene3D" id="2.60.120.200">
    <property type="match status" value="1"/>
</dbReference>
<organism evidence="3">
    <name type="scientific">uncultured Paludibacter sp</name>
    <dbReference type="NCBI Taxonomy" id="497635"/>
    <lineage>
        <taxon>Bacteria</taxon>
        <taxon>Pseudomonadati</taxon>
        <taxon>Bacteroidota</taxon>
        <taxon>Bacteroidia</taxon>
        <taxon>Bacteroidales</taxon>
        <taxon>Paludibacteraceae</taxon>
        <taxon>Paludibacter</taxon>
        <taxon>environmental samples</taxon>
    </lineage>
</organism>
<name>A0A653AD30_9BACT</name>
<dbReference type="Pfam" id="PF00722">
    <property type="entry name" value="Glyco_hydro_16"/>
    <property type="match status" value="1"/>
</dbReference>
<dbReference type="AlphaFoldDB" id="A0A653AD30"/>
<dbReference type="PROSITE" id="PS51762">
    <property type="entry name" value="GH16_2"/>
    <property type="match status" value="1"/>
</dbReference>
<dbReference type="InterPro" id="IPR000757">
    <property type="entry name" value="Beta-glucanase-like"/>
</dbReference>
<gene>
    <name evidence="3" type="ORF">TRIP_D310259</name>
</gene>
<comment type="similarity">
    <text evidence="1">Belongs to the glycosyl hydrolase 16 family.</text>
</comment>
<dbReference type="GO" id="GO:0004553">
    <property type="term" value="F:hydrolase activity, hydrolyzing O-glycosyl compounds"/>
    <property type="evidence" value="ECO:0007669"/>
    <property type="project" value="InterPro"/>
</dbReference>
<feature type="domain" description="GH16" evidence="2">
    <location>
        <begin position="178"/>
        <end position="440"/>
    </location>
</feature>
<evidence type="ECO:0000256" key="1">
    <source>
        <dbReference type="ARBA" id="ARBA00006865"/>
    </source>
</evidence>
<dbReference type="EMBL" id="UPXZ01000025">
    <property type="protein sequence ID" value="VBB45864.1"/>
    <property type="molecule type" value="Genomic_DNA"/>
</dbReference>
<evidence type="ECO:0000259" key="2">
    <source>
        <dbReference type="PROSITE" id="PS51762"/>
    </source>
</evidence>
<keyword evidence="3" id="KW-0378">Hydrolase</keyword>
<accession>A0A653AD30</accession>
<protein>
    <submittedName>
        <fullName evidence="3">Glycoside hydrolase family 16</fullName>
    </submittedName>
</protein>